<evidence type="ECO:0000256" key="1">
    <source>
        <dbReference type="SAM" id="MobiDB-lite"/>
    </source>
</evidence>
<feature type="region of interest" description="Disordered" evidence="1">
    <location>
        <begin position="306"/>
        <end position="346"/>
    </location>
</feature>
<keyword evidence="2" id="KW-0812">Transmembrane</keyword>
<keyword evidence="2" id="KW-0472">Membrane</keyword>
<keyword evidence="3" id="KW-0732">Signal</keyword>
<dbReference type="AlphaFoldDB" id="A0A168D948"/>
<feature type="region of interest" description="Disordered" evidence="1">
    <location>
        <begin position="41"/>
        <end position="66"/>
    </location>
</feature>
<proteinExistence type="predicted"/>
<feature type="signal peptide" evidence="3">
    <location>
        <begin position="1"/>
        <end position="26"/>
    </location>
</feature>
<reference evidence="4 5" key="1">
    <citation type="journal article" date="2016" name="Genome Biol. Evol.">
        <title>Divergent and convergent evolution of fungal pathogenicity.</title>
        <authorList>
            <person name="Shang Y."/>
            <person name="Xiao G."/>
            <person name="Zheng P."/>
            <person name="Cen K."/>
            <person name="Zhan S."/>
            <person name="Wang C."/>
        </authorList>
    </citation>
    <scope>NUCLEOTIDE SEQUENCE [LARGE SCALE GENOMIC DNA]</scope>
    <source>
        <strain evidence="4 5">RCEF 2490</strain>
    </source>
</reference>
<feature type="region of interest" description="Disordered" evidence="1">
    <location>
        <begin position="387"/>
        <end position="422"/>
    </location>
</feature>
<dbReference type="Proteomes" id="UP000078544">
    <property type="component" value="Unassembled WGS sequence"/>
</dbReference>
<comment type="caution">
    <text evidence="4">The sequence shown here is derived from an EMBL/GenBank/DDBJ whole genome shotgun (WGS) entry which is preliminary data.</text>
</comment>
<gene>
    <name evidence="4" type="ORF">AAL_03463</name>
</gene>
<keyword evidence="5" id="KW-1185">Reference proteome</keyword>
<feature type="compositionally biased region" description="Polar residues" evidence="1">
    <location>
        <begin position="136"/>
        <end position="152"/>
    </location>
</feature>
<evidence type="ECO:0000256" key="3">
    <source>
        <dbReference type="SAM" id="SignalP"/>
    </source>
</evidence>
<dbReference type="EMBL" id="AZGY01000006">
    <property type="protein sequence ID" value="KZZ97499.1"/>
    <property type="molecule type" value="Genomic_DNA"/>
</dbReference>
<evidence type="ECO:0000256" key="2">
    <source>
        <dbReference type="SAM" id="Phobius"/>
    </source>
</evidence>
<protein>
    <submittedName>
        <fullName evidence="4">Uncharacterized protein</fullName>
    </submittedName>
</protein>
<keyword evidence="2" id="KW-1133">Transmembrane helix</keyword>
<feature type="transmembrane region" description="Helical" evidence="2">
    <location>
        <begin position="79"/>
        <end position="100"/>
    </location>
</feature>
<accession>A0A168D948</accession>
<dbReference type="PROSITE" id="PS51257">
    <property type="entry name" value="PROKAR_LIPOPROTEIN"/>
    <property type="match status" value="1"/>
</dbReference>
<feature type="chain" id="PRO_5007896209" evidence="3">
    <location>
        <begin position="27"/>
        <end position="516"/>
    </location>
</feature>
<feature type="compositionally biased region" description="Polar residues" evidence="1">
    <location>
        <begin position="51"/>
        <end position="66"/>
    </location>
</feature>
<evidence type="ECO:0000313" key="5">
    <source>
        <dbReference type="Proteomes" id="UP000078544"/>
    </source>
</evidence>
<evidence type="ECO:0000313" key="4">
    <source>
        <dbReference type="EMBL" id="KZZ97499.1"/>
    </source>
</evidence>
<feature type="region of interest" description="Disordered" evidence="1">
    <location>
        <begin position="126"/>
        <end position="190"/>
    </location>
</feature>
<dbReference type="STRING" id="1081109.A0A168D948"/>
<organism evidence="4 5">
    <name type="scientific">Moelleriella libera RCEF 2490</name>
    <dbReference type="NCBI Taxonomy" id="1081109"/>
    <lineage>
        <taxon>Eukaryota</taxon>
        <taxon>Fungi</taxon>
        <taxon>Dikarya</taxon>
        <taxon>Ascomycota</taxon>
        <taxon>Pezizomycotina</taxon>
        <taxon>Sordariomycetes</taxon>
        <taxon>Hypocreomycetidae</taxon>
        <taxon>Hypocreales</taxon>
        <taxon>Clavicipitaceae</taxon>
        <taxon>Moelleriella</taxon>
    </lineage>
</organism>
<name>A0A168D948_9HYPO</name>
<sequence>MLKRQLQPQLPLTPLVLTLLSSFACSDPILRGVVIPRREPDNSKSPFVGADSTTTSNSGADSSLSAGVQRETKYLPAQVGGIVGAYGLSLVLVAVALLLLSKKRRKHLQAEKDELLCGETADLYGAEGQSPIRGPQKSSSTPTGPSVRNFSYPSPVKAHFDNRQLPPPPPRRAPKITLSPISTAGAPGVHPAVDQKVVSADREMAQSQLEEMYRHVLEHEDAMQRGVVLDIPVITPPSKKDRAKPAGLHINSTHDGKTQSRTSSFFSSLRSPFKKEIKGTNISSPLMTPQSATFPRFESRELGMASPRRYTPAPPPPIPVGQISSTAQARGSGAPPTPDMSPQSTQSIDERITSLIGAPRNRKMSATLSEVDIPSATSEHSQATLVGLPSPTMRSAPFPSLPSSPKPGATFSRSPPSAVRTGGKLPLRAYEPALNSPSLGSHNTKQTVFERKGPLAAGGAMTPMTAGAVPYSPYQPFTPLVPVTPSLVTREDRKRMKRLVPKTPTTEMVQSSDDIW</sequence>
<dbReference type="OrthoDB" id="4524805at2759"/>
<feature type="region of interest" description="Disordered" evidence="1">
    <location>
        <begin position="236"/>
        <end position="267"/>
    </location>
</feature>